<evidence type="ECO:0000313" key="1">
    <source>
        <dbReference type="EMBL" id="VDP59433.1"/>
    </source>
</evidence>
<accession>A0A183KKF2</accession>
<evidence type="ECO:0000313" key="2">
    <source>
        <dbReference type="Proteomes" id="UP000279833"/>
    </source>
</evidence>
<keyword evidence="2" id="KW-1185">Reference proteome</keyword>
<protein>
    <submittedName>
        <fullName evidence="3">SH3 domain-containing protein</fullName>
    </submittedName>
</protein>
<dbReference type="AlphaFoldDB" id="A0A183KKF2"/>
<gene>
    <name evidence="1" type="ORF">SCUD_LOCUS15513</name>
</gene>
<reference evidence="1 2" key="2">
    <citation type="submission" date="2018-11" db="EMBL/GenBank/DDBJ databases">
        <authorList>
            <consortium name="Pathogen Informatics"/>
        </authorList>
    </citation>
    <scope>NUCLEOTIDE SEQUENCE [LARGE SCALE GENOMIC DNA]</scope>
    <source>
        <strain evidence="1">Dakar</strain>
        <strain evidence="2">Dakar, Senegal</strain>
    </source>
</reference>
<dbReference type="WBParaSite" id="SCUD_0001551601-mRNA-1">
    <property type="protein sequence ID" value="SCUD_0001551601-mRNA-1"/>
    <property type="gene ID" value="SCUD_0001551601"/>
</dbReference>
<reference evidence="3" key="1">
    <citation type="submission" date="2016-06" db="UniProtKB">
        <authorList>
            <consortium name="WormBaseParasite"/>
        </authorList>
    </citation>
    <scope>IDENTIFICATION</scope>
</reference>
<dbReference type="EMBL" id="UZAK01037685">
    <property type="protein sequence ID" value="VDP59433.1"/>
    <property type="molecule type" value="Genomic_DNA"/>
</dbReference>
<name>A0A183KKF2_9TREM</name>
<proteinExistence type="predicted"/>
<sequence>MSLLALTCKRNDGACTDNTSTDSNECVSVVRAVTRRLKQPTVTDGKVKSPLTLTTGVVPPDTDTGNYAPLVNTEDLDKTVTAPNSHSVLRGNSDIRVRPDMSLEDRIKRKKTLAELETQSNLFMSSVSQGKNEKMLASHESALTPTLKWRKNQFTCNNSNTTTTATNILTPRNDVSYATFLSYPHQSGLMAQSTTSPQYMLPNDCIIKSLNDNSNDLKEINSIPLSNIKMVLTERKKSSYPDLFMLKTNQNVTTNHILLDHLVHHQHVSGLIIVDPQMPWYGREWGESAVPLEILSHGHAYTASAREVLLIGFSWRGCCLQK</sequence>
<dbReference type="Proteomes" id="UP000279833">
    <property type="component" value="Unassembled WGS sequence"/>
</dbReference>
<organism evidence="3">
    <name type="scientific">Schistosoma curassoni</name>
    <dbReference type="NCBI Taxonomy" id="6186"/>
    <lineage>
        <taxon>Eukaryota</taxon>
        <taxon>Metazoa</taxon>
        <taxon>Spiralia</taxon>
        <taxon>Lophotrochozoa</taxon>
        <taxon>Platyhelminthes</taxon>
        <taxon>Trematoda</taxon>
        <taxon>Digenea</taxon>
        <taxon>Strigeidida</taxon>
        <taxon>Schistosomatoidea</taxon>
        <taxon>Schistosomatidae</taxon>
        <taxon>Schistosoma</taxon>
    </lineage>
</organism>
<evidence type="ECO:0000313" key="3">
    <source>
        <dbReference type="WBParaSite" id="SCUD_0001551601-mRNA-1"/>
    </source>
</evidence>
<dbReference type="STRING" id="6186.A0A183KKF2"/>